<accession>A7NMD8</accession>
<organism evidence="3 4">
    <name type="scientific">Roseiflexus castenholzii (strain DSM 13941 / HLO8)</name>
    <dbReference type="NCBI Taxonomy" id="383372"/>
    <lineage>
        <taxon>Bacteria</taxon>
        <taxon>Bacillati</taxon>
        <taxon>Chloroflexota</taxon>
        <taxon>Chloroflexia</taxon>
        <taxon>Chloroflexales</taxon>
        <taxon>Roseiflexineae</taxon>
        <taxon>Roseiflexaceae</taxon>
        <taxon>Roseiflexus</taxon>
    </lineage>
</organism>
<dbReference type="PIRSF" id="PIRSF012702">
    <property type="entry name" value="UCP012702"/>
    <property type="match status" value="1"/>
</dbReference>
<evidence type="ECO:0000313" key="3">
    <source>
        <dbReference type="EMBL" id="ABU58700.1"/>
    </source>
</evidence>
<gene>
    <name evidence="3" type="ordered locus">Rcas_2627</name>
</gene>
<evidence type="ECO:0000259" key="2">
    <source>
        <dbReference type="Pfam" id="PF07364"/>
    </source>
</evidence>
<dbReference type="InterPro" id="IPR009197">
    <property type="entry name" value="MlrC"/>
</dbReference>
<dbReference type="Pfam" id="PF07364">
    <property type="entry name" value="DUF1485"/>
    <property type="match status" value="1"/>
</dbReference>
<dbReference type="InterPro" id="IPR010799">
    <property type="entry name" value="MlrC_C"/>
</dbReference>
<dbReference type="Pfam" id="PF07171">
    <property type="entry name" value="MlrC_C"/>
    <property type="match status" value="1"/>
</dbReference>
<dbReference type="STRING" id="383372.Rcas_2627"/>
<dbReference type="AlphaFoldDB" id="A7NMD8"/>
<protein>
    <submittedName>
        <fullName evidence="3">MlrC domain protein</fullName>
    </submittedName>
</protein>
<dbReference type="OrthoDB" id="9815420at2"/>
<evidence type="ECO:0000259" key="1">
    <source>
        <dbReference type="Pfam" id="PF07171"/>
    </source>
</evidence>
<sequence length="503" mass="53163">MIGRRPRIAVGGIIHETHTFAEPPTDLAAFVAQSLVRGDALLHALAGSSSGIGGMLVGCAAAGLEAIPTLYAAAMPGGVVHDAAYHALRDELLDRLAAAMPLDGVLLALHGAMVAESERDVEGDLLVRVRTLIGPAVPIVVEFDMHGNISARSVACVDVAVAFNTNPHIDAFARGEEAAALMARLVQRAIRPTAVLVQLPLLLPPQATGTDDRPLAAVHARAAELRRDPRVIAICVMAGFAYADTPDTGASIIVATDDDRERARRYADELAGILMAHRSAARPALSSPDSAVQRALEMPGGPIILVDSADNIGGGTPGDGTDALRALLHARAREATVVIADPEAVAACWVAGEGAVVETLVGGKVDRWHGAPVLVHGVVRRLSDGEFTCERKDNHFAAFYGDTIRMGRTAWLRVDGINILLTERKTPPFDLAQLRGAGIIPEQQKIIVVKSAVAYRAAYLPIAAGVIEMDTAGLCSANLNRFPYRHLRRPIFPLDPLSTSEES</sequence>
<feature type="domain" description="Microcystin LR degradation protein MlrC C-terminal" evidence="1">
    <location>
        <begin position="305"/>
        <end position="486"/>
    </location>
</feature>
<keyword evidence="4" id="KW-1185">Reference proteome</keyword>
<dbReference type="KEGG" id="rca:Rcas_2627"/>
<feature type="domain" description="Microcystin LR degradation protein MlrC N-terminal" evidence="2">
    <location>
        <begin position="7"/>
        <end position="296"/>
    </location>
</feature>
<name>A7NMD8_ROSCS</name>
<dbReference type="RefSeq" id="WP_012121124.1">
    <property type="nucleotide sequence ID" value="NC_009767.1"/>
</dbReference>
<dbReference type="EMBL" id="CP000804">
    <property type="protein sequence ID" value="ABU58700.1"/>
    <property type="molecule type" value="Genomic_DNA"/>
</dbReference>
<evidence type="ECO:0000313" key="4">
    <source>
        <dbReference type="Proteomes" id="UP000000263"/>
    </source>
</evidence>
<reference evidence="3 4" key="1">
    <citation type="submission" date="2007-08" db="EMBL/GenBank/DDBJ databases">
        <title>Complete sequence of Roseiflexus castenholzii DSM 13941.</title>
        <authorList>
            <consortium name="US DOE Joint Genome Institute"/>
            <person name="Copeland A."/>
            <person name="Lucas S."/>
            <person name="Lapidus A."/>
            <person name="Barry K."/>
            <person name="Glavina del Rio T."/>
            <person name="Dalin E."/>
            <person name="Tice H."/>
            <person name="Pitluck S."/>
            <person name="Thompson L.S."/>
            <person name="Brettin T."/>
            <person name="Bruce D."/>
            <person name="Detter J.C."/>
            <person name="Han C."/>
            <person name="Tapia R."/>
            <person name="Schmutz J."/>
            <person name="Larimer F."/>
            <person name="Land M."/>
            <person name="Hauser L."/>
            <person name="Kyrpides N."/>
            <person name="Mikhailova N."/>
            <person name="Bryant D.A."/>
            <person name="Hanada S."/>
            <person name="Tsukatani Y."/>
            <person name="Richardson P."/>
        </authorList>
    </citation>
    <scope>NUCLEOTIDE SEQUENCE [LARGE SCALE GENOMIC DNA]</scope>
    <source>
        <strain evidence="4">DSM 13941 / HLO8</strain>
    </source>
</reference>
<dbReference type="HOGENOM" id="CLU_028172_1_0_0"/>
<dbReference type="eggNOG" id="COG5476">
    <property type="taxonomic scope" value="Bacteria"/>
</dbReference>
<dbReference type="Proteomes" id="UP000000263">
    <property type="component" value="Chromosome"/>
</dbReference>
<proteinExistence type="predicted"/>
<dbReference type="InterPro" id="IPR015995">
    <property type="entry name" value="MlrC_N"/>
</dbReference>